<dbReference type="CDD" id="cd00670">
    <property type="entry name" value="Gly_His_Pro_Ser_Thr_tRS_core"/>
    <property type="match status" value="1"/>
</dbReference>
<dbReference type="SUPFAM" id="SSF55681">
    <property type="entry name" value="Class II aaRS and biotin synthetases"/>
    <property type="match status" value="1"/>
</dbReference>
<keyword evidence="1" id="KW-0436">Ligase</keyword>
<evidence type="ECO:0000313" key="1">
    <source>
        <dbReference type="EMBL" id="MFD1300058.1"/>
    </source>
</evidence>
<name>A0ABW3WUX4_9HYPH</name>
<dbReference type="EMBL" id="JBHTND010000001">
    <property type="protein sequence ID" value="MFD1300058.1"/>
    <property type="molecule type" value="Genomic_DNA"/>
</dbReference>
<dbReference type="RefSeq" id="WP_238207840.1">
    <property type="nucleotide sequence ID" value="NZ_JBHTND010000001.1"/>
</dbReference>
<accession>A0ABW3WUX4</accession>
<dbReference type="InterPro" id="IPR045864">
    <property type="entry name" value="aa-tRNA-synth_II/BPL/LPL"/>
</dbReference>
<gene>
    <name evidence="1" type="ORF">ACFQ4G_00460</name>
</gene>
<organism evidence="1 2">
    <name type="scientific">Methylobacterium marchantiae</name>
    <dbReference type="NCBI Taxonomy" id="600331"/>
    <lineage>
        <taxon>Bacteria</taxon>
        <taxon>Pseudomonadati</taxon>
        <taxon>Pseudomonadota</taxon>
        <taxon>Alphaproteobacteria</taxon>
        <taxon>Hyphomicrobiales</taxon>
        <taxon>Methylobacteriaceae</taxon>
        <taxon>Methylobacterium</taxon>
    </lineage>
</organism>
<dbReference type="Gene3D" id="3.30.930.10">
    <property type="entry name" value="Bira Bifunctional Protein, Domain 2"/>
    <property type="match status" value="1"/>
</dbReference>
<sequence>MDQLLAPAPLSDEVADDEVSSEPRSLLDRLFDRGLLVRTGVDGLYGRSGDFESVVEAIDRLATKLGAGDGAESLRFPPGMSRPAFERSGYLKGFPNLAGTIHCFCGNDADHARLLSCIEAGTDWTGDQAASEIVLTPAACYPLYPVAAARGALPEAGLLFDLQSYCFRHEPSLEPTRMQMFRMREYVRMGSPDQVLAFREMWLERGTAMMRELGLPIAVDPANDPFFGRAGRMLANNQRAQGLKFELNVPVNSEDKPTACLSFNYHQDHFGTIWDIKQADGEVAHTACVGFGLERITLALLRHHGLDIKAWPAALRERLWG</sequence>
<comment type="caution">
    <text evidence="1">The sequence shown here is derived from an EMBL/GenBank/DDBJ whole genome shotgun (WGS) entry which is preliminary data.</text>
</comment>
<evidence type="ECO:0000313" key="2">
    <source>
        <dbReference type="Proteomes" id="UP001597176"/>
    </source>
</evidence>
<dbReference type="Proteomes" id="UP001597176">
    <property type="component" value="Unassembled WGS sequence"/>
</dbReference>
<dbReference type="GO" id="GO:0016874">
    <property type="term" value="F:ligase activity"/>
    <property type="evidence" value="ECO:0007669"/>
    <property type="project" value="UniProtKB-KW"/>
</dbReference>
<protein>
    <submittedName>
        <fullName evidence="1">Amino acid--[acyl-carrier-protein] ligase</fullName>
        <ecNumber evidence="1">6.2.1.n2</ecNumber>
    </submittedName>
</protein>
<proteinExistence type="predicted"/>
<dbReference type="EC" id="6.2.1.n2" evidence="1"/>
<dbReference type="NCBIfam" id="NF005479">
    <property type="entry name" value="PRK07080.1"/>
    <property type="match status" value="1"/>
</dbReference>
<keyword evidence="2" id="KW-1185">Reference proteome</keyword>
<reference evidence="2" key="1">
    <citation type="journal article" date="2019" name="Int. J. Syst. Evol. Microbiol.">
        <title>The Global Catalogue of Microorganisms (GCM) 10K type strain sequencing project: providing services to taxonomists for standard genome sequencing and annotation.</title>
        <authorList>
            <consortium name="The Broad Institute Genomics Platform"/>
            <consortium name="The Broad Institute Genome Sequencing Center for Infectious Disease"/>
            <person name="Wu L."/>
            <person name="Ma J."/>
        </authorList>
    </citation>
    <scope>NUCLEOTIDE SEQUENCE [LARGE SCALE GENOMIC DNA]</scope>
    <source>
        <strain evidence="2">CCUG 56108</strain>
    </source>
</reference>